<evidence type="ECO:0000256" key="7">
    <source>
        <dbReference type="SAM" id="SignalP"/>
    </source>
</evidence>
<evidence type="ECO:0000256" key="4">
    <source>
        <dbReference type="ARBA" id="ARBA00022801"/>
    </source>
</evidence>
<evidence type="ECO:0000256" key="5">
    <source>
        <dbReference type="PIRSR" id="PIRSR601461-1"/>
    </source>
</evidence>
<keyword evidence="6" id="KW-1015">Disulfide bond</keyword>
<dbReference type="SUPFAM" id="SSF50630">
    <property type="entry name" value="Acid proteases"/>
    <property type="match status" value="1"/>
</dbReference>
<dbReference type="GO" id="GO:0006508">
    <property type="term" value="P:proteolysis"/>
    <property type="evidence" value="ECO:0007669"/>
    <property type="project" value="UniProtKB-KW"/>
</dbReference>
<dbReference type="PROSITE" id="PS51767">
    <property type="entry name" value="PEPTIDASE_A1"/>
    <property type="match status" value="1"/>
</dbReference>
<feature type="signal peptide" evidence="7">
    <location>
        <begin position="1"/>
        <end position="19"/>
    </location>
</feature>
<keyword evidence="4" id="KW-0378">Hydrolase</keyword>
<evidence type="ECO:0000313" key="10">
    <source>
        <dbReference type="Proteomes" id="UP000078492"/>
    </source>
</evidence>
<dbReference type="EMBL" id="KQ980647">
    <property type="protein sequence ID" value="KYN14903.1"/>
    <property type="molecule type" value="Genomic_DNA"/>
</dbReference>
<dbReference type="InterPro" id="IPR001461">
    <property type="entry name" value="Aspartic_peptidase_A1"/>
</dbReference>
<feature type="active site" evidence="5">
    <location>
        <position position="283"/>
    </location>
</feature>
<evidence type="ECO:0000256" key="1">
    <source>
        <dbReference type="ARBA" id="ARBA00007447"/>
    </source>
</evidence>
<dbReference type="PRINTS" id="PR00792">
    <property type="entry name" value="PEPSIN"/>
</dbReference>
<keyword evidence="7" id="KW-0732">Signal</keyword>
<keyword evidence="10" id="KW-1185">Reference proteome</keyword>
<sequence length="317" mass="35760">MFQLFVAVAILSMLINAELQRTPLYETNSTQRSIDIDHQQNYSDKRRIIRIKLRDDHENSFFGYISIGSFPQYFKVLFDTSSSNSWILSKNCRSNTSACNSELKKNYGNSQSTTYIPSNTSFDIEYDGDTISGYLCTDVAYFDFSSLIAIQNQTFGEAISYERRKFPFSPNYQGVVGMGYSTSAITGIPFLNNMVQQGLLLRPVFSIYMKREYVFLVYATCVYINVFSGIGELILGDIDSSLYVGKLTNVNVTRKGYWQFNMKSTVQLGNNILCENDCQAIIDSSNPRISGPPSAIAVINKYIRTISPNNPGIVSNR</sequence>
<feature type="disulfide bond" evidence="6">
    <location>
        <begin position="274"/>
        <end position="278"/>
    </location>
</feature>
<dbReference type="GO" id="GO:0004190">
    <property type="term" value="F:aspartic-type endopeptidase activity"/>
    <property type="evidence" value="ECO:0007669"/>
    <property type="project" value="UniProtKB-KW"/>
</dbReference>
<evidence type="ECO:0000256" key="6">
    <source>
        <dbReference type="PIRSR" id="PIRSR601461-2"/>
    </source>
</evidence>
<feature type="domain" description="Peptidase A1" evidence="8">
    <location>
        <begin position="61"/>
        <end position="317"/>
    </location>
</feature>
<dbReference type="PANTHER" id="PTHR47966:SF51">
    <property type="entry name" value="BETA-SITE APP-CLEAVING ENZYME, ISOFORM A-RELATED"/>
    <property type="match status" value="1"/>
</dbReference>
<dbReference type="InterPro" id="IPR033121">
    <property type="entry name" value="PEPTIDASE_A1"/>
</dbReference>
<feature type="active site" evidence="5">
    <location>
        <position position="79"/>
    </location>
</feature>
<dbReference type="STRING" id="471704.A0A151J0G3"/>
<dbReference type="AlphaFoldDB" id="A0A151J0G3"/>
<dbReference type="Pfam" id="PF00026">
    <property type="entry name" value="Asp"/>
    <property type="match status" value="1"/>
</dbReference>
<comment type="similarity">
    <text evidence="1">Belongs to the peptidase A1 family.</text>
</comment>
<gene>
    <name evidence="9" type="ORF">ALC57_12883</name>
</gene>
<evidence type="ECO:0000259" key="8">
    <source>
        <dbReference type="PROSITE" id="PS51767"/>
    </source>
</evidence>
<evidence type="ECO:0000256" key="2">
    <source>
        <dbReference type="ARBA" id="ARBA00022670"/>
    </source>
</evidence>
<dbReference type="FunFam" id="2.40.70.10:FF:000115">
    <property type="entry name" value="Lysosomal aspartic protease"/>
    <property type="match status" value="1"/>
</dbReference>
<accession>A0A151J0G3</accession>
<dbReference type="Gene3D" id="2.40.70.10">
    <property type="entry name" value="Acid Proteases"/>
    <property type="match status" value="2"/>
</dbReference>
<evidence type="ECO:0000313" key="9">
    <source>
        <dbReference type="EMBL" id="KYN14903.1"/>
    </source>
</evidence>
<reference evidence="9 10" key="1">
    <citation type="submission" date="2015-09" db="EMBL/GenBank/DDBJ databases">
        <title>Trachymyrmex cornetzi WGS genome.</title>
        <authorList>
            <person name="Nygaard S."/>
            <person name="Hu H."/>
            <person name="Boomsma J."/>
            <person name="Zhang G."/>
        </authorList>
    </citation>
    <scope>NUCLEOTIDE SEQUENCE [LARGE SCALE GENOMIC DNA]</scope>
    <source>
        <strain evidence="9">Tcor2-1</strain>
        <tissue evidence="9">Whole body</tissue>
    </source>
</reference>
<keyword evidence="3" id="KW-0064">Aspartyl protease</keyword>
<keyword evidence="2 9" id="KW-0645">Protease</keyword>
<dbReference type="PANTHER" id="PTHR47966">
    <property type="entry name" value="BETA-SITE APP-CLEAVING ENZYME, ISOFORM A-RELATED"/>
    <property type="match status" value="1"/>
</dbReference>
<dbReference type="Proteomes" id="UP000078492">
    <property type="component" value="Unassembled WGS sequence"/>
</dbReference>
<proteinExistence type="inferred from homology"/>
<feature type="chain" id="PRO_5007582404" evidence="7">
    <location>
        <begin position="20"/>
        <end position="317"/>
    </location>
</feature>
<evidence type="ECO:0000256" key="3">
    <source>
        <dbReference type="ARBA" id="ARBA00022750"/>
    </source>
</evidence>
<dbReference type="InterPro" id="IPR021109">
    <property type="entry name" value="Peptidase_aspartic_dom_sf"/>
</dbReference>
<name>A0A151J0G3_9HYME</name>
<organism evidence="9 10">
    <name type="scientific">Trachymyrmex cornetzi</name>
    <dbReference type="NCBI Taxonomy" id="471704"/>
    <lineage>
        <taxon>Eukaryota</taxon>
        <taxon>Metazoa</taxon>
        <taxon>Ecdysozoa</taxon>
        <taxon>Arthropoda</taxon>
        <taxon>Hexapoda</taxon>
        <taxon>Insecta</taxon>
        <taxon>Pterygota</taxon>
        <taxon>Neoptera</taxon>
        <taxon>Endopterygota</taxon>
        <taxon>Hymenoptera</taxon>
        <taxon>Apocrita</taxon>
        <taxon>Aculeata</taxon>
        <taxon>Formicoidea</taxon>
        <taxon>Formicidae</taxon>
        <taxon>Myrmicinae</taxon>
        <taxon>Trachymyrmex</taxon>
    </lineage>
</organism>
<protein>
    <submittedName>
        <fullName evidence="9">Lysosomal aspartic protease</fullName>
    </submittedName>
</protein>
<dbReference type="GO" id="GO:0005764">
    <property type="term" value="C:lysosome"/>
    <property type="evidence" value="ECO:0007669"/>
    <property type="project" value="TreeGrafter"/>
</dbReference>